<dbReference type="KEGG" id="rlc:K227x_27590"/>
<evidence type="ECO:0000313" key="2">
    <source>
        <dbReference type="Proteomes" id="UP000318538"/>
    </source>
</evidence>
<dbReference type="Proteomes" id="UP000318538">
    <property type="component" value="Chromosome"/>
</dbReference>
<protein>
    <submittedName>
        <fullName evidence="1">Uncharacterized protein</fullName>
    </submittedName>
</protein>
<proteinExistence type="predicted"/>
<dbReference type="AlphaFoldDB" id="A0A517NBH3"/>
<reference evidence="1 2" key="1">
    <citation type="submission" date="2019-02" db="EMBL/GenBank/DDBJ databases">
        <title>Deep-cultivation of Planctomycetes and their phenomic and genomic characterization uncovers novel biology.</title>
        <authorList>
            <person name="Wiegand S."/>
            <person name="Jogler M."/>
            <person name="Boedeker C."/>
            <person name="Pinto D."/>
            <person name="Vollmers J."/>
            <person name="Rivas-Marin E."/>
            <person name="Kohn T."/>
            <person name="Peeters S.H."/>
            <person name="Heuer A."/>
            <person name="Rast P."/>
            <person name="Oberbeckmann S."/>
            <person name="Bunk B."/>
            <person name="Jeske O."/>
            <person name="Meyerdierks A."/>
            <person name="Storesund J.E."/>
            <person name="Kallscheuer N."/>
            <person name="Luecker S."/>
            <person name="Lage O.M."/>
            <person name="Pohl T."/>
            <person name="Merkel B.J."/>
            <person name="Hornburger P."/>
            <person name="Mueller R.-W."/>
            <person name="Bruemmer F."/>
            <person name="Labrenz M."/>
            <person name="Spormann A.M."/>
            <person name="Op den Camp H."/>
            <person name="Overmann J."/>
            <person name="Amann R."/>
            <person name="Jetten M.S.M."/>
            <person name="Mascher T."/>
            <person name="Medema M.H."/>
            <person name="Devos D.P."/>
            <person name="Kaster A.-K."/>
            <person name="Ovreas L."/>
            <person name="Rohde M."/>
            <person name="Galperin M.Y."/>
            <person name="Jogler C."/>
        </authorList>
    </citation>
    <scope>NUCLEOTIDE SEQUENCE [LARGE SCALE GENOMIC DNA]</scope>
    <source>
        <strain evidence="1 2">K22_7</strain>
    </source>
</reference>
<organism evidence="1 2">
    <name type="scientific">Rubripirellula lacrimiformis</name>
    <dbReference type="NCBI Taxonomy" id="1930273"/>
    <lineage>
        <taxon>Bacteria</taxon>
        <taxon>Pseudomonadati</taxon>
        <taxon>Planctomycetota</taxon>
        <taxon>Planctomycetia</taxon>
        <taxon>Pirellulales</taxon>
        <taxon>Pirellulaceae</taxon>
        <taxon>Rubripirellula</taxon>
    </lineage>
</organism>
<sequence length="125" mass="13743">MQCEFRDVSDLDDFQFQGHRYRKLDARRAVQVQDCGLPSSHSKAMIFYPDDEVFPLAVSDEVPFLFAELPVGSACKLEGFKMVKTAAGKAASVSESEESLSTDASRIRQVDDHTVVIAQASLKAG</sequence>
<accession>A0A517NBH3</accession>
<gene>
    <name evidence="1" type="ORF">K227x_27590</name>
</gene>
<keyword evidence="2" id="KW-1185">Reference proteome</keyword>
<name>A0A517NBH3_9BACT</name>
<dbReference type="EMBL" id="CP036525">
    <property type="protein sequence ID" value="QDT04368.1"/>
    <property type="molecule type" value="Genomic_DNA"/>
</dbReference>
<evidence type="ECO:0000313" key="1">
    <source>
        <dbReference type="EMBL" id="QDT04368.1"/>
    </source>
</evidence>